<gene>
    <name evidence="2" type="ORF">SARC_16643</name>
</gene>
<feature type="compositionally biased region" description="Polar residues" evidence="1">
    <location>
        <begin position="200"/>
        <end position="216"/>
    </location>
</feature>
<feature type="region of interest" description="Disordered" evidence="1">
    <location>
        <begin position="87"/>
        <end position="131"/>
    </location>
</feature>
<feature type="compositionally biased region" description="Basic and acidic residues" evidence="1">
    <location>
        <begin position="185"/>
        <end position="199"/>
    </location>
</feature>
<evidence type="ECO:0000313" key="2">
    <source>
        <dbReference type="EMBL" id="KNC70826.1"/>
    </source>
</evidence>
<dbReference type="RefSeq" id="XP_014144728.1">
    <property type="nucleotide sequence ID" value="XM_014289253.1"/>
</dbReference>
<name>A0A0L0F2I3_9EUKA</name>
<feature type="region of interest" description="Disordered" evidence="1">
    <location>
        <begin position="159"/>
        <end position="233"/>
    </location>
</feature>
<keyword evidence="3" id="KW-1185">Reference proteome</keyword>
<evidence type="ECO:0000256" key="1">
    <source>
        <dbReference type="SAM" id="MobiDB-lite"/>
    </source>
</evidence>
<proteinExistence type="predicted"/>
<accession>A0A0L0F2I3</accession>
<feature type="compositionally biased region" description="Basic and acidic residues" evidence="1">
    <location>
        <begin position="164"/>
        <end position="173"/>
    </location>
</feature>
<reference evidence="2 3" key="1">
    <citation type="submission" date="2011-02" db="EMBL/GenBank/DDBJ databases">
        <title>The Genome Sequence of Sphaeroforma arctica JP610.</title>
        <authorList>
            <consortium name="The Broad Institute Genome Sequencing Platform"/>
            <person name="Russ C."/>
            <person name="Cuomo C."/>
            <person name="Young S.K."/>
            <person name="Zeng Q."/>
            <person name="Gargeya S."/>
            <person name="Alvarado L."/>
            <person name="Berlin A."/>
            <person name="Chapman S.B."/>
            <person name="Chen Z."/>
            <person name="Freedman E."/>
            <person name="Gellesch M."/>
            <person name="Goldberg J."/>
            <person name="Griggs A."/>
            <person name="Gujja S."/>
            <person name="Heilman E."/>
            <person name="Heiman D."/>
            <person name="Howarth C."/>
            <person name="Mehta T."/>
            <person name="Neiman D."/>
            <person name="Pearson M."/>
            <person name="Roberts A."/>
            <person name="Saif S."/>
            <person name="Shea T."/>
            <person name="Shenoy N."/>
            <person name="Sisk P."/>
            <person name="Stolte C."/>
            <person name="Sykes S."/>
            <person name="White J."/>
            <person name="Yandava C."/>
            <person name="Burger G."/>
            <person name="Gray M.W."/>
            <person name="Holland P.W.H."/>
            <person name="King N."/>
            <person name="Lang F.B.F."/>
            <person name="Roger A.J."/>
            <person name="Ruiz-Trillo I."/>
            <person name="Haas B."/>
            <person name="Nusbaum C."/>
            <person name="Birren B."/>
        </authorList>
    </citation>
    <scope>NUCLEOTIDE SEQUENCE [LARGE SCALE GENOMIC DNA]</scope>
    <source>
        <strain evidence="2 3">JP610</strain>
    </source>
</reference>
<dbReference type="Proteomes" id="UP000054560">
    <property type="component" value="Unassembled WGS sequence"/>
</dbReference>
<organism evidence="2 3">
    <name type="scientific">Sphaeroforma arctica JP610</name>
    <dbReference type="NCBI Taxonomy" id="667725"/>
    <lineage>
        <taxon>Eukaryota</taxon>
        <taxon>Ichthyosporea</taxon>
        <taxon>Ichthyophonida</taxon>
        <taxon>Sphaeroforma</taxon>
    </lineage>
</organism>
<sequence>MVRPARREASLVLYLRLLNKNSEYVGKHVAVPLTRRHSDPQSNTYQNTYQADRPRHSQLNTYNNTYHADRVEVEVDASRAETHMTVPTDTQGYLPDYGDVHRGRDGDRDRDPQAYTHTHAPPLAHTSTDRQKDMDVRLDGEGHGLGTDLFGGLHSHTSPNLYRDGARAADGRYTRPNLGLYNGTNRDRAGATHSTDTHPHSQAQGETSAGESSRPQSPAKDPIDDPIHLSLGA</sequence>
<dbReference type="AlphaFoldDB" id="A0A0L0F2I3"/>
<protein>
    <submittedName>
        <fullName evidence="2">Uncharacterized protein</fullName>
    </submittedName>
</protein>
<evidence type="ECO:0000313" key="3">
    <source>
        <dbReference type="Proteomes" id="UP000054560"/>
    </source>
</evidence>
<dbReference type="GeneID" id="25917147"/>
<dbReference type="EMBL" id="KQ250167">
    <property type="protein sequence ID" value="KNC70826.1"/>
    <property type="molecule type" value="Genomic_DNA"/>
</dbReference>
<feature type="compositionally biased region" description="Basic and acidic residues" evidence="1">
    <location>
        <begin position="98"/>
        <end position="112"/>
    </location>
</feature>
<feature type="non-terminal residue" evidence="2">
    <location>
        <position position="233"/>
    </location>
</feature>